<protein>
    <submittedName>
        <fullName evidence="4">Si:dkeyp-28d2.4</fullName>
    </submittedName>
</protein>
<evidence type="ECO:0000313" key="4">
    <source>
        <dbReference type="Ensembl" id="ENSDCDP00010017716.1"/>
    </source>
</evidence>
<proteinExistence type="predicted"/>
<dbReference type="InterPro" id="IPR003599">
    <property type="entry name" value="Ig_sub"/>
</dbReference>
<evidence type="ECO:0000259" key="3">
    <source>
        <dbReference type="PROSITE" id="PS50835"/>
    </source>
</evidence>
<dbReference type="SMART" id="SM00408">
    <property type="entry name" value="IGc2"/>
    <property type="match status" value="1"/>
</dbReference>
<dbReference type="PANTHER" id="PTHR46484:SF8">
    <property type="entry name" value="B-CELL RECEPTOR CD22-LIKE-RELATED"/>
    <property type="match status" value="1"/>
</dbReference>
<dbReference type="InterPro" id="IPR003598">
    <property type="entry name" value="Ig_sub2"/>
</dbReference>
<dbReference type="Ensembl" id="ENSDCDT00010018775.1">
    <property type="protein sequence ID" value="ENSDCDP00010017716.1"/>
    <property type="gene ID" value="ENSDCDG00010008088.1"/>
</dbReference>
<dbReference type="CDD" id="cd00096">
    <property type="entry name" value="Ig"/>
    <property type="match status" value="1"/>
</dbReference>
<organism evidence="4 5">
    <name type="scientific">Denticeps clupeoides</name>
    <name type="common">denticle herring</name>
    <dbReference type="NCBI Taxonomy" id="299321"/>
    <lineage>
        <taxon>Eukaryota</taxon>
        <taxon>Metazoa</taxon>
        <taxon>Chordata</taxon>
        <taxon>Craniata</taxon>
        <taxon>Vertebrata</taxon>
        <taxon>Euteleostomi</taxon>
        <taxon>Actinopterygii</taxon>
        <taxon>Neopterygii</taxon>
        <taxon>Teleostei</taxon>
        <taxon>Clupei</taxon>
        <taxon>Clupeiformes</taxon>
        <taxon>Denticipitoidei</taxon>
        <taxon>Denticipitidae</taxon>
        <taxon>Denticeps</taxon>
    </lineage>
</organism>
<dbReference type="GeneTree" id="ENSGT01150000286924"/>
<name>A0AAY4BCT5_9TELE</name>
<dbReference type="SUPFAM" id="SSF48726">
    <property type="entry name" value="Immunoglobulin"/>
    <property type="match status" value="3"/>
</dbReference>
<dbReference type="Pfam" id="PF13895">
    <property type="entry name" value="Ig_2"/>
    <property type="match status" value="1"/>
</dbReference>
<dbReference type="InterPro" id="IPR007110">
    <property type="entry name" value="Ig-like_dom"/>
</dbReference>
<sequence length="413" mass="46832">MASYGSVLFWALLVSQLVSGEQTYSLSVPTKIQALKGSCLQIPCTFNVSDFENKVKDSSYISVVWIRNKSQFKDNPPVFNSSQNTVRGFEKIELLGDPRKKNGTTVFYNLQTNHSDNYYFRIEIGDEFRATFPNNPVEVEVKDSPSPPQISGNYQVRERSPVTLTCTAAAPCPSQPPTITWTPSQKNPRTELIENLDKTTSFDTFYPICVKWSLPSVCIPKIKSFTVSPKEIKATIQPLIDPIPEGTLVTLTCSCKANPDVRNYTWYRNYQKISESHILTFNMTARDEGRYQCRAENHVGESKSTTLQLKIEVVAIALLRLYLAPIFVKHMLSSELNEHEKYGSVKTKEEQPAEIHYGEIDFSKWQPNKSSMEDNGSDPGQVQTQETVYAEEWRIHGRQSTKAAFKRIVEVQA</sequence>
<accession>A0AAY4BCT5</accession>
<dbReference type="InterPro" id="IPR013783">
    <property type="entry name" value="Ig-like_fold"/>
</dbReference>
<feature type="domain" description="Ig-like" evidence="3">
    <location>
        <begin position="229"/>
        <end position="308"/>
    </location>
</feature>
<reference evidence="4" key="2">
    <citation type="submission" date="2025-08" db="UniProtKB">
        <authorList>
            <consortium name="Ensembl"/>
        </authorList>
    </citation>
    <scope>IDENTIFICATION</scope>
</reference>
<feature type="chain" id="PRO_5044346022" evidence="2">
    <location>
        <begin position="21"/>
        <end position="413"/>
    </location>
</feature>
<feature type="region of interest" description="Disordered" evidence="1">
    <location>
        <begin position="366"/>
        <end position="386"/>
    </location>
</feature>
<evidence type="ECO:0000256" key="1">
    <source>
        <dbReference type="SAM" id="MobiDB-lite"/>
    </source>
</evidence>
<dbReference type="AlphaFoldDB" id="A0AAY4BCT5"/>
<dbReference type="PANTHER" id="PTHR46484">
    <property type="entry name" value="SI:CH211-171H4.5-RELATED"/>
    <property type="match status" value="1"/>
</dbReference>
<gene>
    <name evidence="4" type="primary">si:dkeyp-28d2.4</name>
</gene>
<feature type="signal peptide" evidence="2">
    <location>
        <begin position="1"/>
        <end position="20"/>
    </location>
</feature>
<dbReference type="SMART" id="SM00409">
    <property type="entry name" value="IG"/>
    <property type="match status" value="2"/>
</dbReference>
<keyword evidence="2" id="KW-0732">Signal</keyword>
<dbReference type="InterPro" id="IPR036179">
    <property type="entry name" value="Ig-like_dom_sf"/>
</dbReference>
<feature type="domain" description="Ig-like" evidence="3">
    <location>
        <begin position="145"/>
        <end position="181"/>
    </location>
</feature>
<dbReference type="PROSITE" id="PS50835">
    <property type="entry name" value="IG_LIKE"/>
    <property type="match status" value="2"/>
</dbReference>
<dbReference type="Gene3D" id="2.60.40.10">
    <property type="entry name" value="Immunoglobulins"/>
    <property type="match status" value="3"/>
</dbReference>
<dbReference type="Proteomes" id="UP000694580">
    <property type="component" value="Chromosome 2"/>
</dbReference>
<evidence type="ECO:0000256" key="2">
    <source>
        <dbReference type="SAM" id="SignalP"/>
    </source>
</evidence>
<evidence type="ECO:0000313" key="5">
    <source>
        <dbReference type="Proteomes" id="UP000694580"/>
    </source>
</evidence>
<reference evidence="4" key="3">
    <citation type="submission" date="2025-09" db="UniProtKB">
        <authorList>
            <consortium name="Ensembl"/>
        </authorList>
    </citation>
    <scope>IDENTIFICATION</scope>
</reference>
<keyword evidence="5" id="KW-1185">Reference proteome</keyword>
<reference evidence="4 5" key="1">
    <citation type="submission" date="2020-06" db="EMBL/GenBank/DDBJ databases">
        <authorList>
            <consortium name="Wellcome Sanger Institute Data Sharing"/>
        </authorList>
    </citation>
    <scope>NUCLEOTIDE SEQUENCE [LARGE SCALE GENOMIC DNA]</scope>
</reference>